<keyword evidence="3" id="KW-1185">Reference proteome</keyword>
<dbReference type="EMBL" id="BAAABW010000039">
    <property type="protein sequence ID" value="GAA0377997.1"/>
    <property type="molecule type" value="Genomic_DNA"/>
</dbReference>
<comment type="caution">
    <text evidence="2">The sequence shown here is derived from an EMBL/GenBank/DDBJ whole genome shotgun (WGS) entry which is preliminary data.</text>
</comment>
<evidence type="ECO:0000313" key="3">
    <source>
        <dbReference type="Proteomes" id="UP001500063"/>
    </source>
</evidence>
<keyword evidence="1" id="KW-0175">Coiled coil</keyword>
<proteinExistence type="predicted"/>
<sequence>MKTVKYAVIGGAIAAITLGVSGYSIAQSSSVGASKSDQVGITYRATLNGFTFPLEEYRLSDADQRKVNDAVDALTARCLQGFEISYSPSPRSDIADTHSRIYGVTDEAQAKSFGYRSPAVVQKVTPQAAVEAPQHAAVRTGAVRTYNSKAVPRGGCVGEAGRQIYRGQHAGLRGLADGLIFQASDQAQRDDRVRKAFADWSGCMKGKGFSYETPIDAMSGLAASNGAAGKGEKSVAVADVQCKKQNNVIGVWSSVEAGYQDKGISAHRSDLKTVQEDLQSLLANAERALAAEKSAR</sequence>
<evidence type="ECO:0000256" key="1">
    <source>
        <dbReference type="SAM" id="Coils"/>
    </source>
</evidence>
<feature type="coiled-coil region" evidence="1">
    <location>
        <begin position="264"/>
        <end position="295"/>
    </location>
</feature>
<organism evidence="2 3">
    <name type="scientific">Streptomyces blastmyceticus</name>
    <dbReference type="NCBI Taxonomy" id="68180"/>
    <lineage>
        <taxon>Bacteria</taxon>
        <taxon>Bacillati</taxon>
        <taxon>Actinomycetota</taxon>
        <taxon>Actinomycetes</taxon>
        <taxon>Kitasatosporales</taxon>
        <taxon>Streptomycetaceae</taxon>
        <taxon>Streptomyces</taxon>
    </lineage>
</organism>
<reference evidence="2 3" key="1">
    <citation type="journal article" date="2019" name="Int. J. Syst. Evol. Microbiol.">
        <title>The Global Catalogue of Microorganisms (GCM) 10K type strain sequencing project: providing services to taxonomists for standard genome sequencing and annotation.</title>
        <authorList>
            <consortium name="The Broad Institute Genomics Platform"/>
            <consortium name="The Broad Institute Genome Sequencing Center for Infectious Disease"/>
            <person name="Wu L."/>
            <person name="Ma J."/>
        </authorList>
    </citation>
    <scope>NUCLEOTIDE SEQUENCE [LARGE SCALE GENOMIC DNA]</scope>
    <source>
        <strain evidence="2 3">JCM 4565</strain>
    </source>
</reference>
<evidence type="ECO:0000313" key="2">
    <source>
        <dbReference type="EMBL" id="GAA0377997.1"/>
    </source>
</evidence>
<name>A0ABN0Y083_9ACTN</name>
<protein>
    <recommendedName>
        <fullName evidence="4">Secreted protein</fullName>
    </recommendedName>
</protein>
<gene>
    <name evidence="2" type="ORF">GCM10010319_65670</name>
</gene>
<evidence type="ECO:0008006" key="4">
    <source>
        <dbReference type="Google" id="ProtNLM"/>
    </source>
</evidence>
<dbReference type="RefSeq" id="WP_344123722.1">
    <property type="nucleotide sequence ID" value="NZ_BAAABW010000039.1"/>
</dbReference>
<dbReference type="Proteomes" id="UP001500063">
    <property type="component" value="Unassembled WGS sequence"/>
</dbReference>
<accession>A0ABN0Y083</accession>